<dbReference type="Proteomes" id="UP000634668">
    <property type="component" value="Unassembled WGS sequence"/>
</dbReference>
<protein>
    <recommendedName>
        <fullName evidence="1">Ig-like domain-containing protein</fullName>
    </recommendedName>
</protein>
<sequence length="527" mass="55591">MAQVTGDYRSKASGNWNNVNIWQTFNGSTWMNATSYPGQNSNVSSVTIGGNNTVSLNTNIISYTIDRLIIGDQTGGNDTLLFSDNSDWEVNIMLVAIQSDGIISWQGNTALKLPEEAIIYNNGGKIEAKCSEAKRILLGDRAFSSCKGNKGEYSFDELEAALPPPSSNGNIAECADKTIQTLNANDTAIPPSGAHIVWYKATSGGSPVSPPTLSSVGTETYYGESIDNADPNRKSLFRTAVKLTILPRPTISVTSSPRCVFKLFPFTTTYTLEVTVGSGTVTSSAGSVANTSGNRWEVTNVPSGTNIVVKVTDGNGCSESIPITAPDCTCVVNSPTSGGNKTYCSGDTVPNITASVVVGQTVDWYDAASGGTLLLMGNTTYTPLGPGTFYAEARNARNCTSSARTAIKVAQNTPSTAVIGPNQSVFTGGNAIFTVTTTNADSYQWQVSTDGGIVFNNITDGAEYAGTQSTALTVKSIGLVKNGYRYRVLSSKSGSTCTAINSASALLTVKVKTIITNRRITYRVNKD</sequence>
<dbReference type="RefSeq" id="WP_026813477.1">
    <property type="nucleotide sequence ID" value="NZ_BMWP01000002.1"/>
</dbReference>
<evidence type="ECO:0000313" key="3">
    <source>
        <dbReference type="Proteomes" id="UP000634668"/>
    </source>
</evidence>
<accession>A0A918MHK8</accession>
<feature type="domain" description="Ig-like" evidence="1">
    <location>
        <begin position="334"/>
        <end position="410"/>
    </location>
</feature>
<comment type="caution">
    <text evidence="2">The sequence shown here is derived from an EMBL/GenBank/DDBJ whole genome shotgun (WGS) entry which is preliminary data.</text>
</comment>
<organism evidence="2 3">
    <name type="scientific">Arenibacter certesii</name>
    <dbReference type="NCBI Taxonomy" id="228955"/>
    <lineage>
        <taxon>Bacteria</taxon>
        <taxon>Pseudomonadati</taxon>
        <taxon>Bacteroidota</taxon>
        <taxon>Flavobacteriia</taxon>
        <taxon>Flavobacteriales</taxon>
        <taxon>Flavobacteriaceae</taxon>
        <taxon>Arenibacter</taxon>
    </lineage>
</organism>
<reference evidence="2" key="1">
    <citation type="journal article" date="2014" name="Int. J. Syst. Evol. Microbiol.">
        <title>Complete genome sequence of Corynebacterium casei LMG S-19264T (=DSM 44701T), isolated from a smear-ripened cheese.</title>
        <authorList>
            <consortium name="US DOE Joint Genome Institute (JGI-PGF)"/>
            <person name="Walter F."/>
            <person name="Albersmeier A."/>
            <person name="Kalinowski J."/>
            <person name="Ruckert C."/>
        </authorList>
    </citation>
    <scope>NUCLEOTIDE SEQUENCE</scope>
    <source>
        <strain evidence="2">KCTC 12113</strain>
    </source>
</reference>
<name>A0A918MHK8_9FLAO</name>
<dbReference type="AlphaFoldDB" id="A0A918MHK8"/>
<keyword evidence="3" id="KW-1185">Reference proteome</keyword>
<evidence type="ECO:0000313" key="2">
    <source>
        <dbReference type="EMBL" id="GGW22706.1"/>
    </source>
</evidence>
<reference evidence="2" key="2">
    <citation type="submission" date="2020-09" db="EMBL/GenBank/DDBJ databases">
        <authorList>
            <person name="Sun Q."/>
            <person name="Kim S."/>
        </authorList>
    </citation>
    <scope>NUCLEOTIDE SEQUENCE</scope>
    <source>
        <strain evidence="2">KCTC 12113</strain>
    </source>
</reference>
<dbReference type="Pfam" id="PF19081">
    <property type="entry name" value="Ig_7"/>
    <property type="match status" value="1"/>
</dbReference>
<gene>
    <name evidence="2" type="ORF">GCM10007383_03080</name>
</gene>
<evidence type="ECO:0000259" key="1">
    <source>
        <dbReference type="Pfam" id="PF19081"/>
    </source>
</evidence>
<proteinExistence type="predicted"/>
<dbReference type="InterPro" id="IPR044023">
    <property type="entry name" value="Ig_7"/>
</dbReference>
<dbReference type="EMBL" id="BMWP01000002">
    <property type="protein sequence ID" value="GGW22706.1"/>
    <property type="molecule type" value="Genomic_DNA"/>
</dbReference>